<organism evidence="1 2">
    <name type="scientific">Clavelina lepadiformis</name>
    <name type="common">Light-bulb sea squirt</name>
    <name type="synonym">Ascidia lepadiformis</name>
    <dbReference type="NCBI Taxonomy" id="159417"/>
    <lineage>
        <taxon>Eukaryota</taxon>
        <taxon>Metazoa</taxon>
        <taxon>Chordata</taxon>
        <taxon>Tunicata</taxon>
        <taxon>Ascidiacea</taxon>
        <taxon>Aplousobranchia</taxon>
        <taxon>Clavelinidae</taxon>
        <taxon>Clavelina</taxon>
    </lineage>
</organism>
<dbReference type="EMBL" id="CAWYQH010000097">
    <property type="protein sequence ID" value="CAK8684158.1"/>
    <property type="molecule type" value="Genomic_DNA"/>
</dbReference>
<gene>
    <name evidence="1" type="ORF">CVLEPA_LOCUS15154</name>
</gene>
<proteinExistence type="predicted"/>
<comment type="caution">
    <text evidence="1">The sequence shown here is derived from an EMBL/GenBank/DDBJ whole genome shotgun (WGS) entry which is preliminary data.</text>
</comment>
<evidence type="ECO:0000313" key="2">
    <source>
        <dbReference type="Proteomes" id="UP001642483"/>
    </source>
</evidence>
<sequence length="127" mass="14585">MPILRFTMVAWDTNKRCTFTASVSPGYLEDVLETVLAVLRSFYRRMDAFPSEEQNLKCPSYEFDDPVARSAINREYFEPLPRDDLHVALVDGLESIGWEWVGPNEIHEIPKPNQTAISTTWTFVISS</sequence>
<evidence type="ECO:0000313" key="1">
    <source>
        <dbReference type="EMBL" id="CAK8684158.1"/>
    </source>
</evidence>
<accession>A0ABP0FX30</accession>
<name>A0ABP0FX30_CLALP</name>
<protein>
    <submittedName>
        <fullName evidence="1">Uncharacterized protein</fullName>
    </submittedName>
</protein>
<keyword evidence="2" id="KW-1185">Reference proteome</keyword>
<reference evidence="1 2" key="1">
    <citation type="submission" date="2024-02" db="EMBL/GenBank/DDBJ databases">
        <authorList>
            <person name="Daric V."/>
            <person name="Darras S."/>
        </authorList>
    </citation>
    <scope>NUCLEOTIDE SEQUENCE [LARGE SCALE GENOMIC DNA]</scope>
</reference>
<dbReference type="Proteomes" id="UP001642483">
    <property type="component" value="Unassembled WGS sequence"/>
</dbReference>